<keyword evidence="2" id="KW-0813">Transport</keyword>
<sequence length="862" mass="93338">MKRMRKRCTDKRVRDQHTPRGEQIPTKGEEIEDHKRGIRTEPKPERHIYKEKPPASLFGRRERKREAMAVGNSSSSSSSCSHGLRTSSNGVWQGDNPLDFALPLLIVQTTLVLLVSRSLAFLIKPLRQPSVVAEIAGGILLGPSALGRNKVYLNRVFPIWSTPTLETVAGIGLIFFLFLVGLELDLSSVHKGGCRVFTIAAAGISLPFACGALIALPFRTVLNPHTSAGYTAFLVFMGVSLSVTAFPVLARILAELKLLTTNLGETAMAAAALNDLAAWVLLALATALSSRNNTDLSHHSSNLLSSLWVLLGGAAFVAAMLLIVRPLMSRASSQTPEGAPVSELHVCAVLVGVMTAGLATDLLGIHAIFGAFVFGICIPREGALARMLVERVEDFVAGLLLPLYFASSGLKTNVGSISGARSWGMLGLVIVTGCAGKVAGTFVAAVIHRVPAQEALTLGFLMNTKGLVELIVLNIGRERKVLNEETFAILVLMALFSTFITTPIVMALYNPSSHPHRHHLHLSVPTPRNLHFLACLHHRGSTLGILTLFESIRGPPKTPLKLYLMHLTPLSERPSSMLFIRRARRNGLPSVKCSDFSTPSFPPHPYLAKVSVRPMTAISSLISMHQDICNVAAKKHASLILLDYTLEHSDTDIRAVNQRVLQEAPCPIAMLVNRGLGGATDNQVFPNSLVLRVCVIFLGGPDCRKALELAIRMAEHPRVKVAVVSFILPKSGGEISNPNVANTMEKELMEEIAERGDSITYDERVMERANDVMEAVVSFGRSSGYDMVVVGRGRFPGGMLPEWEEQATENGELGQLGEALVANSVEIMSSSVLVVQQQIGRLQHMGAEQPKKVVENDARLSP</sequence>
<feature type="transmembrane region" description="Helical" evidence="12">
    <location>
        <begin position="426"/>
        <end position="450"/>
    </location>
</feature>
<name>W1PKS8_AMBTC</name>
<dbReference type="InterPro" id="IPR057291">
    <property type="entry name" value="CHX17_2nd"/>
</dbReference>
<feature type="domain" description="Cation/H(+) antiporter central" evidence="14">
    <location>
        <begin position="560"/>
        <end position="680"/>
    </location>
</feature>
<evidence type="ECO:0000259" key="15">
    <source>
        <dbReference type="Pfam" id="PF23259"/>
    </source>
</evidence>
<dbReference type="PANTHER" id="PTHR32468">
    <property type="entry name" value="CATION/H + ANTIPORTER"/>
    <property type="match status" value="1"/>
</dbReference>
<dbReference type="eggNOG" id="KOG1650">
    <property type="taxonomic scope" value="Eukaryota"/>
</dbReference>
<comment type="subcellular location">
    <subcellularLocation>
        <location evidence="1">Membrane</location>
        <topology evidence="1">Multi-pass membrane protein</topology>
    </subcellularLocation>
</comment>
<keyword evidence="4" id="KW-0633">Potassium transport</keyword>
<proteinExistence type="inferred from homology"/>
<evidence type="ECO:0000256" key="7">
    <source>
        <dbReference type="ARBA" id="ARBA00022989"/>
    </source>
</evidence>
<dbReference type="Pfam" id="PF23256">
    <property type="entry name" value="CHX17_2nd"/>
    <property type="match status" value="1"/>
</dbReference>
<feature type="transmembrane region" description="Helical" evidence="12">
    <location>
        <begin position="167"/>
        <end position="184"/>
    </location>
</feature>
<dbReference type="Gene3D" id="1.20.1530.20">
    <property type="match status" value="1"/>
</dbReference>
<accession>W1PKS8</accession>
<feature type="compositionally biased region" description="Low complexity" evidence="11">
    <location>
        <begin position="73"/>
        <end position="86"/>
    </location>
</feature>
<dbReference type="GO" id="GO:0030007">
    <property type="term" value="P:intracellular potassium ion homeostasis"/>
    <property type="evidence" value="ECO:0007669"/>
    <property type="project" value="EnsemblPlants"/>
</dbReference>
<dbReference type="GO" id="GO:0016020">
    <property type="term" value="C:membrane"/>
    <property type="evidence" value="ECO:0007669"/>
    <property type="project" value="UniProtKB-SubCell"/>
</dbReference>
<feature type="compositionally biased region" description="Basic and acidic residues" evidence="11">
    <location>
        <begin position="27"/>
        <end position="53"/>
    </location>
</feature>
<dbReference type="HOGENOM" id="CLU_005126_6_2_1"/>
<dbReference type="Pfam" id="PF23259">
    <property type="entry name" value="CHX17_C"/>
    <property type="match status" value="1"/>
</dbReference>
<evidence type="ECO:0000256" key="4">
    <source>
        <dbReference type="ARBA" id="ARBA00022538"/>
    </source>
</evidence>
<keyword evidence="3" id="KW-0050">Antiport</keyword>
<dbReference type="GO" id="GO:0006813">
    <property type="term" value="P:potassium ion transport"/>
    <property type="evidence" value="ECO:0007669"/>
    <property type="project" value="UniProtKB-KW"/>
</dbReference>
<dbReference type="GO" id="GO:0015297">
    <property type="term" value="F:antiporter activity"/>
    <property type="evidence" value="ECO:0007669"/>
    <property type="project" value="UniProtKB-KW"/>
</dbReference>
<evidence type="ECO:0000313" key="17">
    <source>
        <dbReference type="Proteomes" id="UP000017836"/>
    </source>
</evidence>
<feature type="region of interest" description="Disordered" evidence="11">
    <location>
        <begin position="1"/>
        <end position="86"/>
    </location>
</feature>
<keyword evidence="7 12" id="KW-1133">Transmembrane helix</keyword>
<keyword evidence="5 12" id="KW-0812">Transmembrane</keyword>
<dbReference type="Gramene" id="ERN07715">
    <property type="protein sequence ID" value="ERN07715"/>
    <property type="gene ID" value="AMTR_s00012p00029570"/>
</dbReference>
<dbReference type="GO" id="GO:0012505">
    <property type="term" value="C:endomembrane system"/>
    <property type="evidence" value="ECO:0000318"/>
    <property type="project" value="GO_Central"/>
</dbReference>
<dbReference type="Proteomes" id="UP000017836">
    <property type="component" value="Unassembled WGS sequence"/>
</dbReference>
<feature type="domain" description="Cation/H(+) antiporter C-terminal" evidence="15">
    <location>
        <begin position="691"/>
        <end position="840"/>
    </location>
</feature>
<feature type="domain" description="Cation/H+ exchanger transmembrane" evidence="13">
    <location>
        <begin position="118"/>
        <end position="505"/>
    </location>
</feature>
<feature type="transmembrane region" description="Helical" evidence="12">
    <location>
        <begin position="487"/>
        <end position="509"/>
    </location>
</feature>
<keyword evidence="8" id="KW-0406">Ion transport</keyword>
<feature type="transmembrane region" description="Helical" evidence="12">
    <location>
        <begin position="196"/>
        <end position="218"/>
    </location>
</feature>
<evidence type="ECO:0000256" key="3">
    <source>
        <dbReference type="ARBA" id="ARBA00022449"/>
    </source>
</evidence>
<evidence type="ECO:0000256" key="2">
    <source>
        <dbReference type="ARBA" id="ARBA00022448"/>
    </source>
</evidence>
<dbReference type="FunFam" id="1.20.1530.20:FF:000003">
    <property type="entry name" value="Cation/H(+) antiporter 15"/>
    <property type="match status" value="1"/>
</dbReference>
<dbReference type="GO" id="GO:0098662">
    <property type="term" value="P:inorganic cation transmembrane transport"/>
    <property type="evidence" value="ECO:0000318"/>
    <property type="project" value="GO_Central"/>
</dbReference>
<dbReference type="SUPFAM" id="SSF52402">
    <property type="entry name" value="Adenine nucleotide alpha hydrolases-like"/>
    <property type="match status" value="1"/>
</dbReference>
<organism evidence="16 17">
    <name type="scientific">Amborella trichopoda</name>
    <dbReference type="NCBI Taxonomy" id="13333"/>
    <lineage>
        <taxon>Eukaryota</taxon>
        <taxon>Viridiplantae</taxon>
        <taxon>Streptophyta</taxon>
        <taxon>Embryophyta</taxon>
        <taxon>Tracheophyta</taxon>
        <taxon>Spermatophyta</taxon>
        <taxon>Magnoliopsida</taxon>
        <taxon>Amborellales</taxon>
        <taxon>Amborellaceae</taxon>
        <taxon>Amborella</taxon>
    </lineage>
</organism>
<keyword evidence="17" id="KW-1185">Reference proteome</keyword>
<feature type="transmembrane region" description="Helical" evidence="12">
    <location>
        <begin position="395"/>
        <end position="414"/>
    </location>
</feature>
<evidence type="ECO:0000259" key="13">
    <source>
        <dbReference type="Pfam" id="PF00999"/>
    </source>
</evidence>
<evidence type="ECO:0000256" key="11">
    <source>
        <dbReference type="SAM" id="MobiDB-lite"/>
    </source>
</evidence>
<evidence type="ECO:0000256" key="9">
    <source>
        <dbReference type="ARBA" id="ARBA00023136"/>
    </source>
</evidence>
<dbReference type="PANTHER" id="PTHR32468:SF0">
    <property type="entry name" value="K(+)_H(+) ANTIPORTER 1"/>
    <property type="match status" value="1"/>
</dbReference>
<evidence type="ECO:0000256" key="12">
    <source>
        <dbReference type="SAM" id="Phobius"/>
    </source>
</evidence>
<dbReference type="GO" id="GO:0005783">
    <property type="term" value="C:endoplasmic reticulum"/>
    <property type="evidence" value="ECO:0007669"/>
    <property type="project" value="EnsemblPlants"/>
</dbReference>
<dbReference type="GO" id="GO:0006885">
    <property type="term" value="P:regulation of pH"/>
    <property type="evidence" value="ECO:0000318"/>
    <property type="project" value="GO_Central"/>
</dbReference>
<protein>
    <submittedName>
        <fullName evidence="16">Uncharacterized protein</fullName>
    </submittedName>
</protein>
<evidence type="ECO:0000259" key="14">
    <source>
        <dbReference type="Pfam" id="PF23256"/>
    </source>
</evidence>
<evidence type="ECO:0000256" key="1">
    <source>
        <dbReference type="ARBA" id="ARBA00004141"/>
    </source>
</evidence>
<dbReference type="CDD" id="cd00293">
    <property type="entry name" value="USP-like"/>
    <property type="match status" value="1"/>
</dbReference>
<feature type="transmembrane region" description="Helical" evidence="12">
    <location>
        <begin position="230"/>
        <end position="254"/>
    </location>
</feature>
<feature type="compositionally biased region" description="Basic and acidic residues" evidence="11">
    <location>
        <begin position="10"/>
        <end position="20"/>
    </location>
</feature>
<dbReference type="Pfam" id="PF00999">
    <property type="entry name" value="Na_H_Exchanger"/>
    <property type="match status" value="1"/>
</dbReference>
<evidence type="ECO:0000256" key="5">
    <source>
        <dbReference type="ARBA" id="ARBA00022692"/>
    </source>
</evidence>
<dbReference type="OMA" id="CIHGTGN"/>
<evidence type="ECO:0000313" key="16">
    <source>
        <dbReference type="EMBL" id="ERN07715.1"/>
    </source>
</evidence>
<evidence type="ECO:0000256" key="8">
    <source>
        <dbReference type="ARBA" id="ARBA00023065"/>
    </source>
</evidence>
<evidence type="ECO:0000256" key="10">
    <source>
        <dbReference type="ARBA" id="ARBA00038341"/>
    </source>
</evidence>
<dbReference type="InterPro" id="IPR006153">
    <property type="entry name" value="Cation/H_exchanger_TM"/>
</dbReference>
<dbReference type="Gene3D" id="3.40.50.12370">
    <property type="match status" value="1"/>
</dbReference>
<dbReference type="InterPro" id="IPR038770">
    <property type="entry name" value="Na+/solute_symporter_sf"/>
</dbReference>
<feature type="transmembrane region" description="Helical" evidence="12">
    <location>
        <begin position="344"/>
        <end position="375"/>
    </location>
</feature>
<keyword evidence="9 12" id="KW-0472">Membrane</keyword>
<dbReference type="GO" id="GO:0006623">
    <property type="term" value="P:protein targeting to vacuole"/>
    <property type="evidence" value="ECO:0007669"/>
    <property type="project" value="EnsemblPlants"/>
</dbReference>
<dbReference type="InterPro" id="IPR057290">
    <property type="entry name" value="CHX17_C"/>
</dbReference>
<dbReference type="EMBL" id="KI393609">
    <property type="protein sequence ID" value="ERN07715.1"/>
    <property type="molecule type" value="Genomic_DNA"/>
</dbReference>
<feature type="transmembrane region" description="Helical" evidence="12">
    <location>
        <begin position="266"/>
        <end position="287"/>
    </location>
</feature>
<gene>
    <name evidence="16" type="ORF">AMTR_s00012p00029570</name>
</gene>
<comment type="similarity">
    <text evidence="10">Belongs to the monovalent cation:proton antiporter 2 (CPA2) transporter (TC 2.A.37) family. CHX (TC 2.A.37.4) subfamily.</text>
</comment>
<evidence type="ECO:0000256" key="6">
    <source>
        <dbReference type="ARBA" id="ARBA00022958"/>
    </source>
</evidence>
<dbReference type="AlphaFoldDB" id="W1PKS8"/>
<dbReference type="GO" id="GO:1902600">
    <property type="term" value="P:proton transmembrane transport"/>
    <property type="evidence" value="ECO:0007669"/>
    <property type="project" value="InterPro"/>
</dbReference>
<dbReference type="InterPro" id="IPR050794">
    <property type="entry name" value="CPA2_transporter"/>
</dbReference>
<reference evidence="17" key="1">
    <citation type="journal article" date="2013" name="Science">
        <title>The Amborella genome and the evolution of flowering plants.</title>
        <authorList>
            <consortium name="Amborella Genome Project"/>
        </authorList>
    </citation>
    <scope>NUCLEOTIDE SEQUENCE [LARGE SCALE GENOMIC DNA]</scope>
</reference>
<feature type="transmembrane region" description="Helical" evidence="12">
    <location>
        <begin position="307"/>
        <end position="324"/>
    </location>
</feature>
<keyword evidence="6" id="KW-0630">Potassium</keyword>